<comment type="caution">
    <text evidence="2">The sequence shown here is derived from an EMBL/GenBank/DDBJ whole genome shotgun (WGS) entry which is preliminary data.</text>
</comment>
<evidence type="ECO:0000256" key="1">
    <source>
        <dbReference type="SAM" id="MobiDB-lite"/>
    </source>
</evidence>
<feature type="region of interest" description="Disordered" evidence="1">
    <location>
        <begin position="271"/>
        <end position="303"/>
    </location>
</feature>
<reference evidence="2 3" key="1">
    <citation type="submission" date="2017-11" db="EMBL/GenBank/DDBJ databases">
        <title>Streptomyces carmine sp. nov., a novel actinomycete isolated from Sophora alopecuroides in Xinjiang, China.</title>
        <authorList>
            <person name="Wang Y."/>
            <person name="Luo X."/>
            <person name="Wan C."/>
            <person name="Zhang L."/>
        </authorList>
    </citation>
    <scope>NUCLEOTIDE SEQUENCE [LARGE SCALE GENOMIC DNA]</scope>
    <source>
        <strain evidence="2 3">TRM SA0054</strain>
    </source>
</reference>
<gene>
    <name evidence="2" type="ORF">CUT44_24935</name>
</gene>
<accession>A0A2M8LSJ8</accession>
<evidence type="ECO:0000313" key="3">
    <source>
        <dbReference type="Proteomes" id="UP000230407"/>
    </source>
</evidence>
<dbReference type="RefSeq" id="WP_100204182.1">
    <property type="nucleotide sequence ID" value="NZ_PGGW01000067.1"/>
</dbReference>
<proteinExistence type="predicted"/>
<protein>
    <submittedName>
        <fullName evidence="2">Uncharacterized protein</fullName>
    </submittedName>
</protein>
<dbReference type="EMBL" id="PGGW01000067">
    <property type="protein sequence ID" value="PJE94926.1"/>
    <property type="molecule type" value="Genomic_DNA"/>
</dbReference>
<keyword evidence="3" id="KW-1185">Reference proteome</keyword>
<evidence type="ECO:0000313" key="2">
    <source>
        <dbReference type="EMBL" id="PJE94926.1"/>
    </source>
</evidence>
<name>A0A2M8LSJ8_9ACTN</name>
<sequence>MDTSVEVPVMRWTAGLFDGLCEEAFRNDAAFALLCSLAAAAEARNGRENRRIAVLVPRGQRDLAPGLARHGEQQGRHARLLAGLPATRGLTPVEVPPETDHARSLDLLLERRGGCPAHGRLRRGEPLKERDVIAHLAHGYVAETRAATWLARFAGHCAGRLELARPLAEVLRAKGAHLDHCRQGLLRFTRAGHGAAVRWLLRENALAESRAHRDTGLAVLARLGRLLDWSTTRSVALETWTKGRYAYERLAGGHGPWLRLPSGGFPVTVVPSPPPSRRPAAAVPGTPPAVPPADRAPTASPGA</sequence>
<dbReference type="Proteomes" id="UP000230407">
    <property type="component" value="Unassembled WGS sequence"/>
</dbReference>
<organism evidence="2 3">
    <name type="scientific">Streptomyces carminius</name>
    <dbReference type="NCBI Taxonomy" id="2665496"/>
    <lineage>
        <taxon>Bacteria</taxon>
        <taxon>Bacillati</taxon>
        <taxon>Actinomycetota</taxon>
        <taxon>Actinomycetes</taxon>
        <taxon>Kitasatosporales</taxon>
        <taxon>Streptomycetaceae</taxon>
        <taxon>Streptomyces</taxon>
    </lineage>
</organism>
<dbReference type="AlphaFoldDB" id="A0A2M8LSJ8"/>